<dbReference type="EMBL" id="AP019860">
    <property type="protein sequence ID" value="BBM86887.1"/>
    <property type="molecule type" value="Genomic_DNA"/>
</dbReference>
<dbReference type="AlphaFoldDB" id="A0A5S9F5I3"/>
<dbReference type="KEGG" id="uam:UABAM_05289"/>
<organism evidence="1 2">
    <name type="scientific">Uabimicrobium amorphum</name>
    <dbReference type="NCBI Taxonomy" id="2596890"/>
    <lineage>
        <taxon>Bacteria</taxon>
        <taxon>Pseudomonadati</taxon>
        <taxon>Planctomycetota</taxon>
        <taxon>Candidatus Uabimicrobiia</taxon>
        <taxon>Candidatus Uabimicrobiales</taxon>
        <taxon>Candidatus Uabimicrobiaceae</taxon>
        <taxon>Candidatus Uabimicrobium</taxon>
    </lineage>
</organism>
<sequence length="276" mass="32255">MKIIKGKTLHHIEDDTYYRGCTFYLEKPVVLELGCAFNNCSFRTPLRTRINHRSMFMNCNFNDGVQLVIEDTSQLPVPMALIPHVKHLKMSGIKIWIVENWISLESIDLRMSNENILSDDMFSLPSLRLIELPKQPDPESFLANYTKIIEFFKEDMWYSRRIVAFHMKDYDAIKIWPIEEIGSEEDKKWGKIVSMDCAPSEREYVSVPKLSKSKNKKGKRLDTVRDDIKDYLETGLSKRNIVEILNRGLDKPVAYSTLLNYIKNDAELSLIRKKKK</sequence>
<dbReference type="RefSeq" id="WP_151970923.1">
    <property type="nucleotide sequence ID" value="NZ_AP019860.1"/>
</dbReference>
<protein>
    <submittedName>
        <fullName evidence="1">Uncharacterized protein</fullName>
    </submittedName>
</protein>
<dbReference type="Proteomes" id="UP000326354">
    <property type="component" value="Chromosome"/>
</dbReference>
<name>A0A5S9F5I3_UABAM</name>
<evidence type="ECO:0000313" key="2">
    <source>
        <dbReference type="Proteomes" id="UP000326354"/>
    </source>
</evidence>
<reference evidence="1 2" key="1">
    <citation type="submission" date="2019-08" db="EMBL/GenBank/DDBJ databases">
        <title>Complete genome sequence of Candidatus Uab amorphum.</title>
        <authorList>
            <person name="Shiratori T."/>
            <person name="Suzuki S."/>
            <person name="Kakizawa Y."/>
            <person name="Ishida K."/>
        </authorList>
    </citation>
    <scope>NUCLEOTIDE SEQUENCE [LARGE SCALE GENOMIC DNA]</scope>
    <source>
        <strain evidence="1 2">SRT547</strain>
    </source>
</reference>
<proteinExistence type="predicted"/>
<gene>
    <name evidence="1" type="ORF">UABAM_05289</name>
</gene>
<evidence type="ECO:0000313" key="1">
    <source>
        <dbReference type="EMBL" id="BBM86887.1"/>
    </source>
</evidence>
<accession>A0A5S9F5I3</accession>
<keyword evidence="2" id="KW-1185">Reference proteome</keyword>